<proteinExistence type="predicted"/>
<sequence>FKQLKIVTLDNASKNSFSLDEYEYMSSTTVYSIILKNKTRDNYLFTLGVLNSRLLDYYHKKNTIPQAGGFYRYQALFIENLPIIDTIDQKII</sequence>
<accession>X1S279</accession>
<feature type="domain" description="TaqI-like C-terminal specificity" evidence="1">
    <location>
        <begin position="1"/>
        <end position="83"/>
    </location>
</feature>
<dbReference type="AlphaFoldDB" id="X1S279"/>
<feature type="non-terminal residue" evidence="2">
    <location>
        <position position="92"/>
    </location>
</feature>
<dbReference type="Pfam" id="PF12950">
    <property type="entry name" value="TaqI_C"/>
    <property type="match status" value="1"/>
</dbReference>
<evidence type="ECO:0000259" key="1">
    <source>
        <dbReference type="Pfam" id="PF12950"/>
    </source>
</evidence>
<dbReference type="InterPro" id="IPR025931">
    <property type="entry name" value="TaqI_C"/>
</dbReference>
<organism evidence="2">
    <name type="scientific">marine sediment metagenome</name>
    <dbReference type="NCBI Taxonomy" id="412755"/>
    <lineage>
        <taxon>unclassified sequences</taxon>
        <taxon>metagenomes</taxon>
        <taxon>ecological metagenomes</taxon>
    </lineage>
</organism>
<reference evidence="2" key="1">
    <citation type="journal article" date="2014" name="Front. Microbiol.">
        <title>High frequency of phylogenetically diverse reductive dehalogenase-homologous genes in deep subseafloor sedimentary metagenomes.</title>
        <authorList>
            <person name="Kawai M."/>
            <person name="Futagami T."/>
            <person name="Toyoda A."/>
            <person name="Takaki Y."/>
            <person name="Nishi S."/>
            <person name="Hori S."/>
            <person name="Arai W."/>
            <person name="Tsubouchi T."/>
            <person name="Morono Y."/>
            <person name="Uchiyama I."/>
            <person name="Ito T."/>
            <person name="Fujiyama A."/>
            <person name="Inagaki F."/>
            <person name="Takami H."/>
        </authorList>
    </citation>
    <scope>NUCLEOTIDE SEQUENCE</scope>
    <source>
        <strain evidence="2">Expedition CK06-06</strain>
    </source>
</reference>
<comment type="caution">
    <text evidence="2">The sequence shown here is derived from an EMBL/GenBank/DDBJ whole genome shotgun (WGS) entry which is preliminary data.</text>
</comment>
<evidence type="ECO:0000313" key="2">
    <source>
        <dbReference type="EMBL" id="GAI69525.1"/>
    </source>
</evidence>
<gene>
    <name evidence="2" type="ORF">S06H3_65504</name>
</gene>
<dbReference type="EMBL" id="BARV01044139">
    <property type="protein sequence ID" value="GAI69525.1"/>
    <property type="molecule type" value="Genomic_DNA"/>
</dbReference>
<feature type="non-terminal residue" evidence="2">
    <location>
        <position position="1"/>
    </location>
</feature>
<name>X1S279_9ZZZZ</name>
<protein>
    <recommendedName>
        <fullName evidence="1">TaqI-like C-terminal specificity domain-containing protein</fullName>
    </recommendedName>
</protein>